<organism evidence="2 3">
    <name type="scientific">Capsicum annuum</name>
    <name type="common">Capsicum pepper</name>
    <dbReference type="NCBI Taxonomy" id="4072"/>
    <lineage>
        <taxon>Eukaryota</taxon>
        <taxon>Viridiplantae</taxon>
        <taxon>Streptophyta</taxon>
        <taxon>Embryophyta</taxon>
        <taxon>Tracheophyta</taxon>
        <taxon>Spermatophyta</taxon>
        <taxon>Magnoliopsida</taxon>
        <taxon>eudicotyledons</taxon>
        <taxon>Gunneridae</taxon>
        <taxon>Pentapetalae</taxon>
        <taxon>asterids</taxon>
        <taxon>lamiids</taxon>
        <taxon>Solanales</taxon>
        <taxon>Solanaceae</taxon>
        <taxon>Solanoideae</taxon>
        <taxon>Capsiceae</taxon>
        <taxon>Capsicum</taxon>
    </lineage>
</organism>
<dbReference type="GO" id="GO:0008308">
    <property type="term" value="F:voltage-gated monoatomic anion channel activity"/>
    <property type="evidence" value="ECO:0007669"/>
    <property type="project" value="InterPro"/>
</dbReference>
<dbReference type="GO" id="GO:0005741">
    <property type="term" value="C:mitochondrial outer membrane"/>
    <property type="evidence" value="ECO:0007669"/>
    <property type="project" value="InterPro"/>
</dbReference>
<comment type="caution">
    <text evidence="2">The sequence shown here is derived from an EMBL/GenBank/DDBJ whole genome shotgun (WGS) entry which is preliminary data.</text>
</comment>
<accession>A0A2G3ACL5</accession>
<evidence type="ECO:0000256" key="1">
    <source>
        <dbReference type="ARBA" id="ARBA00009624"/>
    </source>
</evidence>
<dbReference type="Gramene" id="PHT91977">
    <property type="protein sequence ID" value="PHT91977"/>
    <property type="gene ID" value="T459_07090"/>
</dbReference>
<evidence type="ECO:0000313" key="2">
    <source>
        <dbReference type="EMBL" id="PHT91977.1"/>
    </source>
</evidence>
<gene>
    <name evidence="2" type="ORF">T459_07090</name>
</gene>
<dbReference type="STRING" id="4072.A0A2G3ACL5"/>
<dbReference type="PANTHER" id="PTHR11743:SF56">
    <property type="entry name" value="MITOCHONDRIAL OUTER MEMBRANE PROTEIN PORIN OF 34 KDA"/>
    <property type="match status" value="1"/>
</dbReference>
<proteinExistence type="inferred from homology"/>
<keyword evidence="3" id="KW-1185">Reference proteome</keyword>
<reference evidence="2 3" key="1">
    <citation type="journal article" date="2014" name="Nat. Genet.">
        <title>Genome sequence of the hot pepper provides insights into the evolution of pungency in Capsicum species.</title>
        <authorList>
            <person name="Kim S."/>
            <person name="Park M."/>
            <person name="Yeom S.I."/>
            <person name="Kim Y.M."/>
            <person name="Lee J.M."/>
            <person name="Lee H.A."/>
            <person name="Seo E."/>
            <person name="Choi J."/>
            <person name="Cheong K."/>
            <person name="Kim K.T."/>
            <person name="Jung K."/>
            <person name="Lee G.W."/>
            <person name="Oh S.K."/>
            <person name="Bae C."/>
            <person name="Kim S.B."/>
            <person name="Lee H.Y."/>
            <person name="Kim S.Y."/>
            <person name="Kim M.S."/>
            <person name="Kang B.C."/>
            <person name="Jo Y.D."/>
            <person name="Yang H.B."/>
            <person name="Jeong H.J."/>
            <person name="Kang W.H."/>
            <person name="Kwon J.K."/>
            <person name="Shin C."/>
            <person name="Lim J.Y."/>
            <person name="Park J.H."/>
            <person name="Huh J.H."/>
            <person name="Kim J.S."/>
            <person name="Kim B.D."/>
            <person name="Cohen O."/>
            <person name="Paran I."/>
            <person name="Suh M.C."/>
            <person name="Lee S.B."/>
            <person name="Kim Y.K."/>
            <person name="Shin Y."/>
            <person name="Noh S.J."/>
            <person name="Park J."/>
            <person name="Seo Y.S."/>
            <person name="Kwon S.Y."/>
            <person name="Kim H.A."/>
            <person name="Park J.M."/>
            <person name="Kim H.J."/>
            <person name="Choi S.B."/>
            <person name="Bosland P.W."/>
            <person name="Reeves G."/>
            <person name="Jo S.H."/>
            <person name="Lee B.W."/>
            <person name="Cho H.T."/>
            <person name="Choi H.S."/>
            <person name="Lee M.S."/>
            <person name="Yu Y."/>
            <person name="Do Choi Y."/>
            <person name="Park B.S."/>
            <person name="van Deynze A."/>
            <person name="Ashrafi H."/>
            <person name="Hill T."/>
            <person name="Kim W.T."/>
            <person name="Pai H.S."/>
            <person name="Ahn H.K."/>
            <person name="Yeam I."/>
            <person name="Giovannoni J.J."/>
            <person name="Rose J.K."/>
            <person name="Sorensen I."/>
            <person name="Lee S.J."/>
            <person name="Kim R.W."/>
            <person name="Choi I.Y."/>
            <person name="Choi B.S."/>
            <person name="Lim J.S."/>
            <person name="Lee Y.H."/>
            <person name="Choi D."/>
        </authorList>
    </citation>
    <scope>NUCLEOTIDE SEQUENCE [LARGE SCALE GENOMIC DNA]</scope>
    <source>
        <strain evidence="3">cv. CM334</strain>
    </source>
</reference>
<feature type="non-terminal residue" evidence="2">
    <location>
        <position position="96"/>
    </location>
</feature>
<comment type="similarity">
    <text evidence="1">Belongs to the eukaryotic mitochondrial porin (TC 1.B.8.1) family.</text>
</comment>
<dbReference type="InterPro" id="IPR001925">
    <property type="entry name" value="Porin_Euk"/>
</dbReference>
<dbReference type="EMBL" id="AYRZ02000002">
    <property type="protein sequence ID" value="PHT91977.1"/>
    <property type="molecule type" value="Genomic_DNA"/>
</dbReference>
<protein>
    <submittedName>
        <fullName evidence="2">Uncharacterized protein</fullName>
    </submittedName>
</protein>
<dbReference type="InterPro" id="IPR023614">
    <property type="entry name" value="Porin_dom_sf"/>
</dbReference>
<dbReference type="Gene3D" id="2.40.160.10">
    <property type="entry name" value="Porin"/>
    <property type="match status" value="1"/>
</dbReference>
<evidence type="ECO:0000313" key="3">
    <source>
        <dbReference type="Proteomes" id="UP000222542"/>
    </source>
</evidence>
<sequence>MDKGPGLCRDIGKKARDLLYKDYHTDEKISITFGSIPGVTISSSESKKGQLFPADVKDQLKNKNNTTYIKCSTTITLVPWMKSILSFTVPDQKSGK</sequence>
<dbReference type="Pfam" id="PF01459">
    <property type="entry name" value="Porin_3"/>
    <property type="match status" value="1"/>
</dbReference>
<dbReference type="AlphaFoldDB" id="A0A2G3ACL5"/>
<reference evidence="2 3" key="2">
    <citation type="journal article" date="2017" name="Genome Biol.">
        <title>New reference genome sequences of hot pepper reveal the massive evolution of plant disease-resistance genes by retroduplication.</title>
        <authorList>
            <person name="Kim S."/>
            <person name="Park J."/>
            <person name="Yeom S.I."/>
            <person name="Kim Y.M."/>
            <person name="Seo E."/>
            <person name="Kim K.T."/>
            <person name="Kim M.S."/>
            <person name="Lee J.M."/>
            <person name="Cheong K."/>
            <person name="Shin H.S."/>
            <person name="Kim S.B."/>
            <person name="Han K."/>
            <person name="Lee J."/>
            <person name="Park M."/>
            <person name="Lee H.A."/>
            <person name="Lee H.Y."/>
            <person name="Lee Y."/>
            <person name="Oh S."/>
            <person name="Lee J.H."/>
            <person name="Choi E."/>
            <person name="Choi E."/>
            <person name="Lee S.E."/>
            <person name="Jeon J."/>
            <person name="Kim H."/>
            <person name="Choi G."/>
            <person name="Song H."/>
            <person name="Lee J."/>
            <person name="Lee S.C."/>
            <person name="Kwon J.K."/>
            <person name="Lee H.Y."/>
            <person name="Koo N."/>
            <person name="Hong Y."/>
            <person name="Kim R.W."/>
            <person name="Kang W.H."/>
            <person name="Huh J.H."/>
            <person name="Kang B.C."/>
            <person name="Yang T.J."/>
            <person name="Lee Y.H."/>
            <person name="Bennetzen J.L."/>
            <person name="Choi D."/>
        </authorList>
    </citation>
    <scope>NUCLEOTIDE SEQUENCE [LARGE SCALE GENOMIC DNA]</scope>
    <source>
        <strain evidence="3">cv. CM334</strain>
    </source>
</reference>
<name>A0A2G3ACL5_CAPAN</name>
<dbReference type="OMA" id="KISITFG"/>
<dbReference type="Proteomes" id="UP000222542">
    <property type="component" value="Unassembled WGS sequence"/>
</dbReference>
<dbReference type="PANTHER" id="PTHR11743">
    <property type="entry name" value="VOLTAGE-DEPENDENT ANION-SELECTIVE CHANNEL"/>
    <property type="match status" value="1"/>
</dbReference>
<dbReference type="InterPro" id="IPR027246">
    <property type="entry name" value="Porin_Euk/Tom40"/>
</dbReference>